<dbReference type="PANTHER" id="PTHR46382">
    <property type="entry name" value="PHOSPHATIDATE CYTIDYLYLTRANSFERASE"/>
    <property type="match status" value="1"/>
</dbReference>
<sequence>MLKERVLSAILMIFAVLAAIFWLSPLPLTLVLAAIIVAAMWEWAQFAGIKRPVPRAIVAMVSICLLLFLIFANTDYIRAARFLTDETTPLLFLGCIWWFIALLLVVSYPKSANIWAKSVVAKFLFGFATLIPFLIGVLALRFYNYSFNPYQGTYLFLYVCLLVWGADSGAYFFGRAFGKRKLAPKVSPGKSWEGVIGGLFTSGIIAFIFLQLTPNNVFGRELSTGPFILVSVATVAISVLGDLAESMFKRQAGIKDSSNLIPGHGGILDRIDSLTAAIPFFATLFFFVL</sequence>
<evidence type="ECO:0000256" key="7">
    <source>
        <dbReference type="ARBA" id="ARBA00019373"/>
    </source>
</evidence>
<keyword evidence="10 18" id="KW-0808">Transferase</keyword>
<dbReference type="PANTHER" id="PTHR46382:SF1">
    <property type="entry name" value="PHOSPHATIDATE CYTIDYLYLTRANSFERASE"/>
    <property type="match status" value="1"/>
</dbReference>
<keyword evidence="16" id="KW-0594">Phospholipid biosynthesis</keyword>
<feature type="transmembrane region" description="Helical" evidence="19">
    <location>
        <begin position="89"/>
        <end position="108"/>
    </location>
</feature>
<feature type="transmembrane region" description="Helical" evidence="19">
    <location>
        <begin position="224"/>
        <end position="244"/>
    </location>
</feature>
<dbReference type="UniPathway" id="UPA00557">
    <property type="reaction ID" value="UER00614"/>
</dbReference>
<evidence type="ECO:0000256" key="6">
    <source>
        <dbReference type="ARBA" id="ARBA00012487"/>
    </source>
</evidence>
<evidence type="ECO:0000256" key="1">
    <source>
        <dbReference type="ARBA" id="ARBA00001698"/>
    </source>
</evidence>
<dbReference type="GO" id="GO:0016024">
    <property type="term" value="P:CDP-diacylglycerol biosynthetic process"/>
    <property type="evidence" value="ECO:0007669"/>
    <property type="project" value="UniProtKB-UniPathway"/>
</dbReference>
<evidence type="ECO:0000256" key="16">
    <source>
        <dbReference type="ARBA" id="ARBA00023209"/>
    </source>
</evidence>
<dbReference type="PROSITE" id="PS01315">
    <property type="entry name" value="CDS"/>
    <property type="match status" value="1"/>
</dbReference>
<comment type="pathway">
    <text evidence="4">Lipid metabolism.</text>
</comment>
<name>A0A011NCF7_9PAST</name>
<feature type="transmembrane region" description="Helical" evidence="19">
    <location>
        <begin position="194"/>
        <end position="212"/>
    </location>
</feature>
<feature type="transmembrane region" description="Helical" evidence="19">
    <location>
        <begin position="120"/>
        <end position="143"/>
    </location>
</feature>
<dbReference type="STRING" id="1122190.GCA_000621105_00522"/>
<dbReference type="OrthoDB" id="9799199at2"/>
<evidence type="ECO:0000256" key="18">
    <source>
        <dbReference type="RuleBase" id="RU003938"/>
    </source>
</evidence>
<evidence type="ECO:0000256" key="17">
    <source>
        <dbReference type="ARBA" id="ARBA00023264"/>
    </source>
</evidence>
<keyword evidence="9" id="KW-0444">Lipid biosynthesis</keyword>
<keyword evidence="14" id="KW-0443">Lipid metabolism</keyword>
<evidence type="ECO:0000256" key="14">
    <source>
        <dbReference type="ARBA" id="ARBA00023098"/>
    </source>
</evidence>
<dbReference type="PATRIC" id="fig|1450449.3.peg.1610"/>
<feature type="transmembrane region" description="Helical" evidence="19">
    <location>
        <begin position="155"/>
        <end position="173"/>
    </location>
</feature>
<evidence type="ECO:0000256" key="2">
    <source>
        <dbReference type="ARBA" id="ARBA00004651"/>
    </source>
</evidence>
<keyword evidence="8" id="KW-1003">Cell membrane</keyword>
<keyword evidence="12 18" id="KW-0548">Nucleotidyltransferase</keyword>
<dbReference type="InterPro" id="IPR000374">
    <property type="entry name" value="PC_trans"/>
</dbReference>
<feature type="transmembrane region" description="Helical" evidence="19">
    <location>
        <begin position="56"/>
        <end position="77"/>
    </location>
</feature>
<keyword evidence="15 19" id="KW-0472">Membrane</keyword>
<comment type="pathway">
    <text evidence="3 18">Phospholipid metabolism; CDP-diacylglycerol biosynthesis; CDP-diacylglycerol from sn-glycerol 3-phosphate: step 3/3.</text>
</comment>
<evidence type="ECO:0000256" key="8">
    <source>
        <dbReference type="ARBA" id="ARBA00022475"/>
    </source>
</evidence>
<keyword evidence="11 18" id="KW-0812">Transmembrane</keyword>
<dbReference type="EMBL" id="JANJ01000005">
    <property type="protein sequence ID" value="EXI62065.1"/>
    <property type="molecule type" value="Genomic_DNA"/>
</dbReference>
<evidence type="ECO:0000256" key="11">
    <source>
        <dbReference type="ARBA" id="ARBA00022692"/>
    </source>
</evidence>
<evidence type="ECO:0000256" key="3">
    <source>
        <dbReference type="ARBA" id="ARBA00005119"/>
    </source>
</evidence>
<proteinExistence type="inferred from homology"/>
<evidence type="ECO:0000256" key="10">
    <source>
        <dbReference type="ARBA" id="ARBA00022679"/>
    </source>
</evidence>
<dbReference type="RefSeq" id="WP_042803349.1">
    <property type="nucleotide sequence ID" value="NZ_AVSP01000004.1"/>
</dbReference>
<dbReference type="AlphaFoldDB" id="A0A011NCF7"/>
<dbReference type="EC" id="2.7.7.41" evidence="6 18"/>
<evidence type="ECO:0000256" key="5">
    <source>
        <dbReference type="ARBA" id="ARBA00010185"/>
    </source>
</evidence>
<comment type="catalytic activity">
    <reaction evidence="1 18">
        <text>a 1,2-diacyl-sn-glycero-3-phosphate + CTP + H(+) = a CDP-1,2-diacyl-sn-glycerol + diphosphate</text>
        <dbReference type="Rhea" id="RHEA:16229"/>
        <dbReference type="ChEBI" id="CHEBI:15378"/>
        <dbReference type="ChEBI" id="CHEBI:33019"/>
        <dbReference type="ChEBI" id="CHEBI:37563"/>
        <dbReference type="ChEBI" id="CHEBI:58332"/>
        <dbReference type="ChEBI" id="CHEBI:58608"/>
        <dbReference type="EC" id="2.7.7.41"/>
    </reaction>
</comment>
<evidence type="ECO:0000256" key="12">
    <source>
        <dbReference type="ARBA" id="ARBA00022695"/>
    </source>
</evidence>
<feature type="transmembrane region" description="Helical" evidence="19">
    <location>
        <begin position="28"/>
        <end position="44"/>
    </location>
</feature>
<comment type="subcellular location">
    <subcellularLocation>
        <location evidence="2">Cell membrane</location>
        <topology evidence="2">Multi-pass membrane protein</topology>
    </subcellularLocation>
</comment>
<evidence type="ECO:0000256" key="4">
    <source>
        <dbReference type="ARBA" id="ARBA00005189"/>
    </source>
</evidence>
<protein>
    <recommendedName>
        <fullName evidence="7 18">Phosphatidate cytidylyltransferase</fullName>
        <ecNumber evidence="6 18">2.7.7.41</ecNumber>
    </recommendedName>
</protein>
<organism evidence="20 21">
    <name type="scientific">Mannheimia granulomatis</name>
    <dbReference type="NCBI Taxonomy" id="85402"/>
    <lineage>
        <taxon>Bacteria</taxon>
        <taxon>Pseudomonadati</taxon>
        <taxon>Pseudomonadota</taxon>
        <taxon>Gammaproteobacteria</taxon>
        <taxon>Pasteurellales</taxon>
        <taxon>Pasteurellaceae</taxon>
        <taxon>Mannheimia</taxon>
    </lineage>
</organism>
<gene>
    <name evidence="20" type="ORF">AK33_08130</name>
</gene>
<dbReference type="Proteomes" id="UP000054123">
    <property type="component" value="Unassembled WGS sequence"/>
</dbReference>
<dbReference type="GO" id="GO:0005886">
    <property type="term" value="C:plasma membrane"/>
    <property type="evidence" value="ECO:0007669"/>
    <property type="project" value="UniProtKB-SubCell"/>
</dbReference>
<accession>A0A011NCF7</accession>
<dbReference type="Pfam" id="PF01148">
    <property type="entry name" value="CTP_transf_1"/>
    <property type="match status" value="1"/>
</dbReference>
<comment type="caution">
    <text evidence="20">The sequence shown here is derived from an EMBL/GenBank/DDBJ whole genome shotgun (WGS) entry which is preliminary data.</text>
</comment>
<keyword evidence="13 19" id="KW-1133">Transmembrane helix</keyword>
<reference evidence="20 21" key="1">
    <citation type="journal article" date="2014" name="Genome Announc.">
        <title>Genome Sequence of a Presumptive Mannheimia haemolytica Strain with an A1/A6-Cross-Reactive Serotype from a White-Tailed Deer (Odocoileus virginianus).</title>
        <authorList>
            <person name="Lawrence P.K."/>
            <person name="Bey R.F."/>
            <person name="Wiener B."/>
            <person name="Kittichotirat W."/>
            <person name="Bumgarner R.E."/>
        </authorList>
    </citation>
    <scope>NUCLEOTIDE SEQUENCE [LARGE SCALE GENOMIC DNA]</scope>
    <source>
        <strain evidence="20 21">PKL10</strain>
    </source>
</reference>
<comment type="similarity">
    <text evidence="5 18">Belongs to the CDS family.</text>
</comment>
<keyword evidence="17" id="KW-1208">Phospholipid metabolism</keyword>
<evidence type="ECO:0000313" key="21">
    <source>
        <dbReference type="Proteomes" id="UP000054123"/>
    </source>
</evidence>
<evidence type="ECO:0000256" key="13">
    <source>
        <dbReference type="ARBA" id="ARBA00022989"/>
    </source>
</evidence>
<evidence type="ECO:0000256" key="9">
    <source>
        <dbReference type="ARBA" id="ARBA00022516"/>
    </source>
</evidence>
<evidence type="ECO:0000313" key="20">
    <source>
        <dbReference type="EMBL" id="EXI62065.1"/>
    </source>
</evidence>
<evidence type="ECO:0000256" key="15">
    <source>
        <dbReference type="ARBA" id="ARBA00023136"/>
    </source>
</evidence>
<keyword evidence="21" id="KW-1185">Reference proteome</keyword>
<dbReference type="GO" id="GO:0004605">
    <property type="term" value="F:phosphatidate cytidylyltransferase activity"/>
    <property type="evidence" value="ECO:0007669"/>
    <property type="project" value="UniProtKB-EC"/>
</dbReference>
<evidence type="ECO:0000256" key="19">
    <source>
        <dbReference type="SAM" id="Phobius"/>
    </source>
</evidence>